<dbReference type="HOGENOM" id="CLU_102949_1_0_9"/>
<keyword evidence="1" id="KW-0812">Transmembrane</keyword>
<dbReference type="AlphaFoldDB" id="G5GEX2"/>
<sequence>MKKSVFKEKCLKLLRTYNHAWVFSYSILYLIWYQYLENTVTTNFNIIHSHYDDVIPFVEYFIIPYLYWFVYLGAVTVFLFLKDKNEFYHFMFYICVGMSTCLLICQIYPNGTNLRPVLDFNRNWATKLVHFIYSIDTNTNVFPSIHVYNSIGAHIAISKSKFFKGNIAVQIFSLISCLSICASTVFLKQHSMLDVFAAFILGVVMYFVVYGKVKVPDEFPQIAKKTRRKSTAV</sequence>
<dbReference type="SUPFAM" id="SSF48317">
    <property type="entry name" value="Acid phosphatase/Vanadium-dependent haloperoxidase"/>
    <property type="match status" value="1"/>
</dbReference>
<comment type="caution">
    <text evidence="2">The sequence shown here is derived from an EMBL/GenBank/DDBJ whole genome shotgun (WGS) entry which is preliminary data.</text>
</comment>
<protein>
    <recommendedName>
        <fullName evidence="4">Phosphatidic acid phosphatase type 2/haloperoxidase domain-containing protein</fullName>
    </recommendedName>
</protein>
<dbReference type="eggNOG" id="COG0671">
    <property type="taxonomic scope" value="Bacteria"/>
</dbReference>
<evidence type="ECO:0008006" key="4">
    <source>
        <dbReference type="Google" id="ProtNLM"/>
    </source>
</evidence>
<dbReference type="EMBL" id="ACZL01000003">
    <property type="protein sequence ID" value="EHI56663.1"/>
    <property type="molecule type" value="Genomic_DNA"/>
</dbReference>
<organism evidence="2 3">
    <name type="scientific">Johnsonella ignava ATCC 51276</name>
    <dbReference type="NCBI Taxonomy" id="679200"/>
    <lineage>
        <taxon>Bacteria</taxon>
        <taxon>Bacillati</taxon>
        <taxon>Bacillota</taxon>
        <taxon>Clostridia</taxon>
        <taxon>Lachnospirales</taxon>
        <taxon>Lachnospiraceae</taxon>
        <taxon>Johnsonella</taxon>
    </lineage>
</organism>
<accession>G5GEX2</accession>
<dbReference type="Gene3D" id="1.20.144.10">
    <property type="entry name" value="Phosphatidic acid phosphatase type 2/haloperoxidase"/>
    <property type="match status" value="1"/>
</dbReference>
<feature type="transmembrane region" description="Helical" evidence="1">
    <location>
        <begin position="60"/>
        <end position="81"/>
    </location>
</feature>
<keyword evidence="1" id="KW-0472">Membrane</keyword>
<dbReference type="Proteomes" id="UP000003011">
    <property type="component" value="Unassembled WGS sequence"/>
</dbReference>
<feature type="transmembrane region" description="Helical" evidence="1">
    <location>
        <begin position="167"/>
        <end position="186"/>
    </location>
</feature>
<feature type="transmembrane region" description="Helical" evidence="1">
    <location>
        <begin position="90"/>
        <end position="109"/>
    </location>
</feature>
<keyword evidence="3" id="KW-1185">Reference proteome</keyword>
<dbReference type="STRING" id="679200.HMPREF9333_00110"/>
<reference evidence="2 3" key="1">
    <citation type="submission" date="2011-08" db="EMBL/GenBank/DDBJ databases">
        <title>The Genome Sequence of Johnsonella ignava ATCC 51276.</title>
        <authorList>
            <consortium name="The Broad Institute Genome Sequencing Platform"/>
            <person name="Earl A."/>
            <person name="Ward D."/>
            <person name="Feldgarden M."/>
            <person name="Gevers D."/>
            <person name="Izard J."/>
            <person name="Blanton J.M."/>
            <person name="Baranova O.V."/>
            <person name="Dewhirst F.E."/>
            <person name="Young S.K."/>
            <person name="Zeng Q."/>
            <person name="Gargeya S."/>
            <person name="Fitzgerald M."/>
            <person name="Haas B."/>
            <person name="Abouelleil A."/>
            <person name="Alvarado L."/>
            <person name="Arachchi H.M."/>
            <person name="Berlin A."/>
            <person name="Brown A."/>
            <person name="Chapman S.B."/>
            <person name="Chen Z."/>
            <person name="Dunbar C."/>
            <person name="Freedman E."/>
            <person name="Gearin G."/>
            <person name="Gellesch M."/>
            <person name="Goldberg J."/>
            <person name="Griggs A."/>
            <person name="Gujja S."/>
            <person name="Heiman D."/>
            <person name="Howarth C."/>
            <person name="Larson L."/>
            <person name="Lui A."/>
            <person name="MacDonald P.J.P."/>
            <person name="Montmayeur A."/>
            <person name="Murphy C."/>
            <person name="Neiman D."/>
            <person name="Pearson M."/>
            <person name="Priest M."/>
            <person name="Roberts A."/>
            <person name="Saif S."/>
            <person name="Shea T."/>
            <person name="Shenoy N."/>
            <person name="Sisk P."/>
            <person name="Stolte C."/>
            <person name="Sykes S."/>
            <person name="Wortman J."/>
            <person name="Nusbaum C."/>
            <person name="Birren B."/>
        </authorList>
    </citation>
    <scope>NUCLEOTIDE SEQUENCE [LARGE SCALE GENOMIC DNA]</scope>
    <source>
        <strain evidence="2 3">ATCC 51276</strain>
    </source>
</reference>
<evidence type="ECO:0000313" key="2">
    <source>
        <dbReference type="EMBL" id="EHI56663.1"/>
    </source>
</evidence>
<keyword evidence="1" id="KW-1133">Transmembrane helix</keyword>
<evidence type="ECO:0000256" key="1">
    <source>
        <dbReference type="SAM" id="Phobius"/>
    </source>
</evidence>
<name>G5GEX2_9FIRM</name>
<dbReference type="InterPro" id="IPR036938">
    <property type="entry name" value="PAP2/HPO_sf"/>
</dbReference>
<proteinExistence type="predicted"/>
<feature type="transmembrane region" description="Helical" evidence="1">
    <location>
        <begin position="193"/>
        <end position="211"/>
    </location>
</feature>
<feature type="transmembrane region" description="Helical" evidence="1">
    <location>
        <begin position="20"/>
        <end position="36"/>
    </location>
</feature>
<gene>
    <name evidence="2" type="ORF">HMPREF9333_00110</name>
</gene>
<dbReference type="OrthoDB" id="9790723at2"/>
<evidence type="ECO:0000313" key="3">
    <source>
        <dbReference type="Proteomes" id="UP000003011"/>
    </source>
</evidence>
<dbReference type="PATRIC" id="fig|679200.3.peg.119"/>
<dbReference type="RefSeq" id="WP_005539036.1">
    <property type="nucleotide sequence ID" value="NZ_JH378829.1"/>
</dbReference>